<dbReference type="SUPFAM" id="SSF47384">
    <property type="entry name" value="Homodimeric domain of signal transducing histidine kinase"/>
    <property type="match status" value="1"/>
</dbReference>
<dbReference type="InterPro" id="IPR003661">
    <property type="entry name" value="HisK_dim/P_dom"/>
</dbReference>
<dbReference type="EC" id="2.7.13.3" evidence="3"/>
<dbReference type="InterPro" id="IPR036890">
    <property type="entry name" value="HATPase_C_sf"/>
</dbReference>
<gene>
    <name evidence="16" type="ORF">C3B64_11275</name>
</gene>
<dbReference type="PROSITE" id="PS50109">
    <property type="entry name" value="HIS_KIN"/>
    <property type="match status" value="1"/>
</dbReference>
<dbReference type="CDD" id="cd00082">
    <property type="entry name" value="HisKA"/>
    <property type="match status" value="1"/>
</dbReference>
<keyword evidence="10" id="KW-0067">ATP-binding</keyword>
<dbReference type="CDD" id="cd00075">
    <property type="entry name" value="HATPase"/>
    <property type="match status" value="1"/>
</dbReference>
<feature type="transmembrane region" description="Helical" evidence="14">
    <location>
        <begin position="12"/>
        <end position="38"/>
    </location>
</feature>
<evidence type="ECO:0000256" key="6">
    <source>
        <dbReference type="ARBA" id="ARBA00022679"/>
    </source>
</evidence>
<dbReference type="SMART" id="SM00388">
    <property type="entry name" value="HisKA"/>
    <property type="match status" value="1"/>
</dbReference>
<dbReference type="InterPro" id="IPR050398">
    <property type="entry name" value="HssS/ArlS-like"/>
</dbReference>
<dbReference type="Gene3D" id="3.30.565.10">
    <property type="entry name" value="Histidine kinase-like ATPase, C-terminal domain"/>
    <property type="match status" value="1"/>
</dbReference>
<keyword evidence="4" id="KW-1003">Cell membrane</keyword>
<keyword evidence="9 16" id="KW-0418">Kinase</keyword>
<sequence length="469" mass="53401">MKSGYRSILHIYLIFFIALLSVIIFAIISSFSMISVYMPNGSAVRSNYPKEFTESFEEQVFFIDDTPRIKQSGLKLLQSNQAGIQILNDSGQEIVNYQKSENMKEFYSDSDLLQLYQTGHIGDSQTTSFIGNLTHNGKNYTYIVHFPLNISKVTMYLNGDRFTTGKTIILLCVGVVFLIIIVAGFIYGFWITKTINRMSLSVKDIAQRSYVPVTNSGAFSDVFESLNHLDTEIKTSDKVKEETEKMRKEWIANITHDLKTPLSHIKGYAEVLFEKDTTSEEQIKKYSQVILKNVSYMESLIDDLKLTYQLDNSIVPIQLVEQNIVRFLKELVIDVLNNPEYENRTIHFDCTEENIMFSFDHKLMTRAFQNLIINAFIHGNDDTEIILQISVVNDILQIIIADNGNGMNQEEVNHLFQRYYRGTNTEKKTAGTGLGLAITKSIVEAQGGNVTVESEIGIGTNFKIYFPLN</sequence>
<comment type="catalytic activity">
    <reaction evidence="1">
        <text>ATP + protein L-histidine = ADP + protein N-phospho-L-histidine.</text>
        <dbReference type="EC" id="2.7.13.3"/>
    </reaction>
</comment>
<evidence type="ECO:0000256" key="1">
    <source>
        <dbReference type="ARBA" id="ARBA00000085"/>
    </source>
</evidence>
<evidence type="ECO:0000256" key="9">
    <source>
        <dbReference type="ARBA" id="ARBA00022777"/>
    </source>
</evidence>
<keyword evidence="6" id="KW-0808">Transferase</keyword>
<evidence type="ECO:0000256" key="13">
    <source>
        <dbReference type="ARBA" id="ARBA00023136"/>
    </source>
</evidence>
<dbReference type="PANTHER" id="PTHR45528">
    <property type="entry name" value="SENSOR HISTIDINE KINASE CPXA"/>
    <property type="match status" value="1"/>
</dbReference>
<dbReference type="Proteomes" id="UP000238070">
    <property type="component" value="Chromosome"/>
</dbReference>
<dbReference type="Pfam" id="PF02518">
    <property type="entry name" value="HATPase_c"/>
    <property type="match status" value="1"/>
</dbReference>
<name>A0AAU8YZ05_CLOBO</name>
<evidence type="ECO:0000256" key="5">
    <source>
        <dbReference type="ARBA" id="ARBA00022553"/>
    </source>
</evidence>
<dbReference type="EMBL" id="CP027776">
    <property type="protein sequence ID" value="AVP64806.1"/>
    <property type="molecule type" value="Genomic_DNA"/>
</dbReference>
<proteinExistence type="predicted"/>
<dbReference type="InterPro" id="IPR003594">
    <property type="entry name" value="HATPase_dom"/>
</dbReference>
<dbReference type="SMART" id="SM00387">
    <property type="entry name" value="HATPase_c"/>
    <property type="match status" value="1"/>
</dbReference>
<dbReference type="GO" id="GO:0005524">
    <property type="term" value="F:ATP binding"/>
    <property type="evidence" value="ECO:0007669"/>
    <property type="project" value="UniProtKB-KW"/>
</dbReference>
<organism evidence="16 17">
    <name type="scientific">Clostridium botulinum</name>
    <dbReference type="NCBI Taxonomy" id="1491"/>
    <lineage>
        <taxon>Bacteria</taxon>
        <taxon>Bacillati</taxon>
        <taxon>Bacillota</taxon>
        <taxon>Clostridia</taxon>
        <taxon>Eubacteriales</taxon>
        <taxon>Clostridiaceae</taxon>
        <taxon>Clostridium</taxon>
    </lineage>
</organism>
<keyword evidence="7 14" id="KW-0812">Transmembrane</keyword>
<evidence type="ECO:0000256" key="12">
    <source>
        <dbReference type="ARBA" id="ARBA00023012"/>
    </source>
</evidence>
<dbReference type="InterPro" id="IPR036097">
    <property type="entry name" value="HisK_dim/P_sf"/>
</dbReference>
<comment type="subcellular location">
    <subcellularLocation>
        <location evidence="2">Cell membrane</location>
        <topology evidence="2">Multi-pass membrane protein</topology>
    </subcellularLocation>
</comment>
<protein>
    <recommendedName>
        <fullName evidence="3">histidine kinase</fullName>
        <ecNumber evidence="3">2.7.13.3</ecNumber>
    </recommendedName>
</protein>
<dbReference type="GO" id="GO:0000155">
    <property type="term" value="F:phosphorelay sensor kinase activity"/>
    <property type="evidence" value="ECO:0007669"/>
    <property type="project" value="InterPro"/>
</dbReference>
<evidence type="ECO:0000256" key="11">
    <source>
        <dbReference type="ARBA" id="ARBA00022989"/>
    </source>
</evidence>
<dbReference type="AlphaFoldDB" id="A0AAU8YZ05"/>
<evidence type="ECO:0000256" key="14">
    <source>
        <dbReference type="SAM" id="Phobius"/>
    </source>
</evidence>
<dbReference type="InterPro" id="IPR004358">
    <property type="entry name" value="Sig_transdc_His_kin-like_C"/>
</dbReference>
<dbReference type="Gene3D" id="1.10.287.130">
    <property type="match status" value="1"/>
</dbReference>
<dbReference type="PANTHER" id="PTHR45528:SF1">
    <property type="entry name" value="SENSOR HISTIDINE KINASE CPXA"/>
    <property type="match status" value="1"/>
</dbReference>
<evidence type="ECO:0000256" key="4">
    <source>
        <dbReference type="ARBA" id="ARBA00022475"/>
    </source>
</evidence>
<evidence type="ECO:0000259" key="15">
    <source>
        <dbReference type="PROSITE" id="PS50109"/>
    </source>
</evidence>
<dbReference type="PRINTS" id="PR00344">
    <property type="entry name" value="BCTRLSENSOR"/>
</dbReference>
<keyword evidence="8" id="KW-0547">Nucleotide-binding</keyword>
<evidence type="ECO:0000256" key="10">
    <source>
        <dbReference type="ARBA" id="ARBA00022840"/>
    </source>
</evidence>
<keyword evidence="13 14" id="KW-0472">Membrane</keyword>
<evidence type="ECO:0000256" key="2">
    <source>
        <dbReference type="ARBA" id="ARBA00004651"/>
    </source>
</evidence>
<evidence type="ECO:0000256" key="8">
    <source>
        <dbReference type="ARBA" id="ARBA00022741"/>
    </source>
</evidence>
<dbReference type="Pfam" id="PF00512">
    <property type="entry name" value="HisKA"/>
    <property type="match status" value="1"/>
</dbReference>
<keyword evidence="12" id="KW-0902">Two-component regulatory system</keyword>
<keyword evidence="11 14" id="KW-1133">Transmembrane helix</keyword>
<evidence type="ECO:0000256" key="7">
    <source>
        <dbReference type="ARBA" id="ARBA00022692"/>
    </source>
</evidence>
<reference evidence="16 17" key="1">
    <citation type="submission" date="2018-01" db="EMBL/GenBank/DDBJ databases">
        <title>Genetic Diversity of Clostridium botulinum in seafood.</title>
        <authorList>
            <person name="Athira V."/>
            <person name="Arun Jyothi P.V."/>
            <person name="Lalitha K.V."/>
            <person name="Joseph T.C."/>
        </authorList>
    </citation>
    <scope>NUCLEOTIDE SEQUENCE [LARGE SCALE GENOMIC DNA]</scope>
    <source>
        <strain evidence="16 17">Mfbjulcb5</strain>
    </source>
</reference>
<dbReference type="GO" id="GO:0005886">
    <property type="term" value="C:plasma membrane"/>
    <property type="evidence" value="ECO:0007669"/>
    <property type="project" value="UniProtKB-SubCell"/>
</dbReference>
<dbReference type="InterPro" id="IPR005467">
    <property type="entry name" value="His_kinase_dom"/>
</dbReference>
<evidence type="ECO:0000256" key="3">
    <source>
        <dbReference type="ARBA" id="ARBA00012438"/>
    </source>
</evidence>
<accession>A0AAU8YZ05</accession>
<feature type="transmembrane region" description="Helical" evidence="14">
    <location>
        <begin position="168"/>
        <end position="190"/>
    </location>
</feature>
<evidence type="ECO:0000313" key="17">
    <source>
        <dbReference type="Proteomes" id="UP000238070"/>
    </source>
</evidence>
<keyword evidence="5" id="KW-0597">Phosphoprotein</keyword>
<evidence type="ECO:0000313" key="16">
    <source>
        <dbReference type="EMBL" id="AVP64806.1"/>
    </source>
</evidence>
<dbReference type="SUPFAM" id="SSF55874">
    <property type="entry name" value="ATPase domain of HSP90 chaperone/DNA topoisomerase II/histidine kinase"/>
    <property type="match status" value="1"/>
</dbReference>
<feature type="domain" description="Histidine kinase" evidence="15">
    <location>
        <begin position="253"/>
        <end position="469"/>
    </location>
</feature>